<dbReference type="GO" id="GO:0009055">
    <property type="term" value="F:electron transfer activity"/>
    <property type="evidence" value="ECO:0007669"/>
    <property type="project" value="InterPro"/>
</dbReference>
<name>A0A1F6YBL7_9BACT</name>
<proteinExistence type="predicted"/>
<dbReference type="InterPro" id="IPR000923">
    <property type="entry name" value="BlueCu_1"/>
</dbReference>
<accession>A0A1F6YBL7</accession>
<dbReference type="Gene3D" id="2.60.40.420">
    <property type="entry name" value="Cupredoxins - blue copper proteins"/>
    <property type="match status" value="1"/>
</dbReference>
<feature type="domain" description="Blue (type 1) copper" evidence="3">
    <location>
        <begin position="30"/>
        <end position="111"/>
    </location>
</feature>
<organism evidence="4 5">
    <name type="scientific">Candidatus Nomurabacteria bacterium RIFCSPLOWO2_12_FULL_41_10</name>
    <dbReference type="NCBI Taxonomy" id="1801795"/>
    <lineage>
        <taxon>Bacteria</taxon>
        <taxon>Candidatus Nomuraibacteriota</taxon>
    </lineage>
</organism>
<dbReference type="PANTHER" id="PTHR36507:SF1">
    <property type="entry name" value="BLL1555 PROTEIN"/>
    <property type="match status" value="1"/>
</dbReference>
<dbReference type="GO" id="GO:0005507">
    <property type="term" value="F:copper ion binding"/>
    <property type="evidence" value="ECO:0007669"/>
    <property type="project" value="InterPro"/>
</dbReference>
<keyword evidence="1" id="KW-0479">Metal-binding</keyword>
<dbReference type="EMBL" id="MFVT01000019">
    <property type="protein sequence ID" value="OGJ03762.1"/>
    <property type="molecule type" value="Genomic_DNA"/>
</dbReference>
<comment type="caution">
    <text evidence="4">The sequence shown here is derived from an EMBL/GenBank/DDBJ whole genome shotgun (WGS) entry which is preliminary data.</text>
</comment>
<evidence type="ECO:0000256" key="2">
    <source>
        <dbReference type="ARBA" id="ARBA00023008"/>
    </source>
</evidence>
<gene>
    <name evidence="4" type="ORF">A3F97_01695</name>
</gene>
<sequence>MLVIVRAFHFYNLDKTNAQVAKIHATDLYVSNTINIKNFSFNPSILITKIGEKITWVNNDNISHTITSDLKGSFDSGTLISGQSFSFTLTKTGSTKYHCSIHPTMTGEIIVPN</sequence>
<dbReference type="Proteomes" id="UP000176826">
    <property type="component" value="Unassembled WGS sequence"/>
</dbReference>
<dbReference type="InterPro" id="IPR008972">
    <property type="entry name" value="Cupredoxin"/>
</dbReference>
<evidence type="ECO:0000259" key="3">
    <source>
        <dbReference type="Pfam" id="PF00127"/>
    </source>
</evidence>
<evidence type="ECO:0000256" key="1">
    <source>
        <dbReference type="ARBA" id="ARBA00022723"/>
    </source>
</evidence>
<dbReference type="AlphaFoldDB" id="A0A1F6YBL7"/>
<evidence type="ECO:0000313" key="5">
    <source>
        <dbReference type="Proteomes" id="UP000176826"/>
    </source>
</evidence>
<evidence type="ECO:0000313" key="4">
    <source>
        <dbReference type="EMBL" id="OGJ03762.1"/>
    </source>
</evidence>
<reference evidence="4 5" key="1">
    <citation type="journal article" date="2016" name="Nat. Commun.">
        <title>Thousands of microbial genomes shed light on interconnected biogeochemical processes in an aquifer system.</title>
        <authorList>
            <person name="Anantharaman K."/>
            <person name="Brown C.T."/>
            <person name="Hug L.A."/>
            <person name="Sharon I."/>
            <person name="Castelle C.J."/>
            <person name="Probst A.J."/>
            <person name="Thomas B.C."/>
            <person name="Singh A."/>
            <person name="Wilkins M.J."/>
            <person name="Karaoz U."/>
            <person name="Brodie E.L."/>
            <person name="Williams K.H."/>
            <person name="Hubbard S.S."/>
            <person name="Banfield J.F."/>
        </authorList>
    </citation>
    <scope>NUCLEOTIDE SEQUENCE [LARGE SCALE GENOMIC DNA]</scope>
</reference>
<dbReference type="InterPro" id="IPR052721">
    <property type="entry name" value="ET_Amicyanin"/>
</dbReference>
<dbReference type="PANTHER" id="PTHR36507">
    <property type="entry name" value="BLL1555 PROTEIN"/>
    <property type="match status" value="1"/>
</dbReference>
<keyword evidence="2" id="KW-0186">Copper</keyword>
<dbReference type="SUPFAM" id="SSF49503">
    <property type="entry name" value="Cupredoxins"/>
    <property type="match status" value="1"/>
</dbReference>
<protein>
    <recommendedName>
        <fullName evidence="3">Blue (type 1) copper domain-containing protein</fullName>
    </recommendedName>
</protein>
<dbReference type="Pfam" id="PF00127">
    <property type="entry name" value="Copper-bind"/>
    <property type="match status" value="1"/>
</dbReference>